<organism evidence="1 2">
    <name type="scientific">Kockovaella imperatae</name>
    <dbReference type="NCBI Taxonomy" id="4999"/>
    <lineage>
        <taxon>Eukaryota</taxon>
        <taxon>Fungi</taxon>
        <taxon>Dikarya</taxon>
        <taxon>Basidiomycota</taxon>
        <taxon>Agaricomycotina</taxon>
        <taxon>Tremellomycetes</taxon>
        <taxon>Tremellales</taxon>
        <taxon>Cuniculitremaceae</taxon>
        <taxon>Kockovaella</taxon>
    </lineage>
</organism>
<protein>
    <submittedName>
        <fullName evidence="1">Uncharacterized protein</fullName>
    </submittedName>
</protein>
<dbReference type="GeneID" id="33559119"/>
<dbReference type="AlphaFoldDB" id="A0A1Y1U763"/>
<dbReference type="Proteomes" id="UP000193218">
    <property type="component" value="Unassembled WGS sequence"/>
</dbReference>
<gene>
    <name evidence="1" type="ORF">BD324DRAFT_640015</name>
</gene>
<sequence length="58" mass="6411">MIEPRSLVRGAVWSAIDLSRSAGKMASTEKHHQARRGSLILCTKAMIFEGQVGRWSQA</sequence>
<accession>A0A1Y1U763</accession>
<proteinExistence type="predicted"/>
<dbReference type="RefSeq" id="XP_021867705.1">
    <property type="nucleotide sequence ID" value="XM_022017310.1"/>
</dbReference>
<evidence type="ECO:0000313" key="1">
    <source>
        <dbReference type="EMBL" id="ORX33366.1"/>
    </source>
</evidence>
<reference evidence="1 2" key="1">
    <citation type="submission" date="2017-03" db="EMBL/GenBank/DDBJ databases">
        <title>Widespread Adenine N6-methylation of Active Genes in Fungi.</title>
        <authorList>
            <consortium name="DOE Joint Genome Institute"/>
            <person name="Mondo S.J."/>
            <person name="Dannebaum R.O."/>
            <person name="Kuo R.C."/>
            <person name="Louie K.B."/>
            <person name="Bewick A.J."/>
            <person name="Labutti K."/>
            <person name="Haridas S."/>
            <person name="Kuo A."/>
            <person name="Salamov A."/>
            <person name="Ahrendt S.R."/>
            <person name="Lau R."/>
            <person name="Bowen B.P."/>
            <person name="Lipzen A."/>
            <person name="Sullivan W."/>
            <person name="Andreopoulos W.B."/>
            <person name="Clum A."/>
            <person name="Lindquist E."/>
            <person name="Daum C."/>
            <person name="Northen T.R."/>
            <person name="Ramamoorthy G."/>
            <person name="Schmitz R.J."/>
            <person name="Gryganskyi A."/>
            <person name="Culley D."/>
            <person name="Magnuson J."/>
            <person name="James T.Y."/>
            <person name="O'Malley M.A."/>
            <person name="Stajich J.E."/>
            <person name="Spatafora J.W."/>
            <person name="Visel A."/>
            <person name="Grigoriev I.V."/>
        </authorList>
    </citation>
    <scope>NUCLEOTIDE SEQUENCE [LARGE SCALE GENOMIC DNA]</scope>
    <source>
        <strain evidence="1 2">NRRL Y-17943</strain>
    </source>
</reference>
<keyword evidence="2" id="KW-1185">Reference proteome</keyword>
<name>A0A1Y1U763_9TREE</name>
<dbReference type="InParanoid" id="A0A1Y1U763"/>
<dbReference type="EMBL" id="NBSH01000023">
    <property type="protein sequence ID" value="ORX33366.1"/>
    <property type="molecule type" value="Genomic_DNA"/>
</dbReference>
<evidence type="ECO:0000313" key="2">
    <source>
        <dbReference type="Proteomes" id="UP000193218"/>
    </source>
</evidence>
<comment type="caution">
    <text evidence="1">The sequence shown here is derived from an EMBL/GenBank/DDBJ whole genome shotgun (WGS) entry which is preliminary data.</text>
</comment>